<keyword evidence="2" id="KW-1133">Transmembrane helix</keyword>
<dbReference type="SUPFAM" id="SSF52540">
    <property type="entry name" value="P-loop containing nucleoside triphosphate hydrolases"/>
    <property type="match status" value="1"/>
</dbReference>
<evidence type="ECO:0000256" key="2">
    <source>
        <dbReference type="SAM" id="Phobius"/>
    </source>
</evidence>
<reference evidence="4 5" key="1">
    <citation type="submission" date="2024-10" db="EMBL/GenBank/DDBJ databases">
        <title>Updated reference genomes for cyclostephanoid diatoms.</title>
        <authorList>
            <person name="Roberts W.R."/>
            <person name="Alverson A.J."/>
        </authorList>
    </citation>
    <scope>NUCLEOTIDE SEQUENCE [LARGE SCALE GENOMIC DNA]</scope>
    <source>
        <strain evidence="4 5">AJA276-08</strain>
    </source>
</reference>
<dbReference type="InterPro" id="IPR003593">
    <property type="entry name" value="AAA+_ATPase"/>
</dbReference>
<feature type="domain" description="AAA+ ATPase" evidence="3">
    <location>
        <begin position="2"/>
        <end position="162"/>
    </location>
</feature>
<comment type="caution">
    <text evidence="4">The sequence shown here is derived from an EMBL/GenBank/DDBJ whole genome shotgun (WGS) entry which is preliminary data.</text>
</comment>
<gene>
    <name evidence="4" type="ORF">ACHAW5_002030</name>
</gene>
<feature type="transmembrane region" description="Helical" evidence="2">
    <location>
        <begin position="215"/>
        <end position="232"/>
    </location>
</feature>
<dbReference type="AlphaFoldDB" id="A0ABD3QLQ5"/>
<protein>
    <recommendedName>
        <fullName evidence="3">AAA+ ATPase domain-containing protein</fullName>
    </recommendedName>
</protein>
<feature type="transmembrane region" description="Helical" evidence="2">
    <location>
        <begin position="239"/>
        <end position="258"/>
    </location>
</feature>
<evidence type="ECO:0000313" key="4">
    <source>
        <dbReference type="EMBL" id="KAL3800879.1"/>
    </source>
</evidence>
<dbReference type="SMART" id="SM00382">
    <property type="entry name" value="AAA"/>
    <property type="match status" value="1"/>
</dbReference>
<accession>A0ABD3QLQ5</accession>
<name>A0ABD3QLQ5_9STRA</name>
<sequence length="491" mass="56018">MTLTVCVGASGSGKTTFLEDVHKMHKCIYIRQYHNLRPFITVSAIPNFDPIELPYWDTYVREEKDKSVIVGGTIAGQPMAGLSGGQRKLLLFELLFQRTRTQANMLIIIDEPFAGVTDEFVPFILERLREMRTKHNILLVTNDHVNILMEMADNTISVSAIDRSKVKINGREGVDRYMTLLAMSIGDEYKYKTNDKDLEFFVNVEFSKHSGILEVSAYVILAFGMFILSFWNSKPGSEALILIAAGNLAFFTANPYILQLTDWRVFMVEETEALLHSSLAMNKHLKASLTLFLLFIITLIQFGCQELVLGAMKRAEFTRIEFFVGILFDNVFQLIALICLGLYTEMTDQMVQILGQVPFLLSIFFSTTYSPGAGIEGVKELRYLFSNFYVWCMLPEMGVEGCPAENKTLLYLIMSSLITPFLFLLWKFGEFCFEHDKLKKEKCLLNESMHLDQYVELQKELFPLSQVVGDEDDDSDEKSGMKEGDYLRLYG</sequence>
<keyword evidence="5" id="KW-1185">Reference proteome</keyword>
<keyword evidence="2" id="KW-0472">Membrane</keyword>
<evidence type="ECO:0000256" key="1">
    <source>
        <dbReference type="SAM" id="MobiDB-lite"/>
    </source>
</evidence>
<proteinExistence type="predicted"/>
<dbReference type="Proteomes" id="UP001530315">
    <property type="component" value="Unassembled WGS sequence"/>
</dbReference>
<keyword evidence="2" id="KW-0812">Transmembrane</keyword>
<feature type="transmembrane region" description="Helical" evidence="2">
    <location>
        <begin position="409"/>
        <end position="429"/>
    </location>
</feature>
<evidence type="ECO:0000313" key="5">
    <source>
        <dbReference type="Proteomes" id="UP001530315"/>
    </source>
</evidence>
<feature type="transmembrane region" description="Helical" evidence="2">
    <location>
        <begin position="289"/>
        <end position="310"/>
    </location>
</feature>
<feature type="transmembrane region" description="Helical" evidence="2">
    <location>
        <begin position="322"/>
        <end position="343"/>
    </location>
</feature>
<evidence type="ECO:0000259" key="3">
    <source>
        <dbReference type="SMART" id="SM00382"/>
    </source>
</evidence>
<feature type="region of interest" description="Disordered" evidence="1">
    <location>
        <begin position="468"/>
        <end position="491"/>
    </location>
</feature>
<feature type="compositionally biased region" description="Basic and acidic residues" evidence="1">
    <location>
        <begin position="477"/>
        <end position="491"/>
    </location>
</feature>
<dbReference type="EMBL" id="JALLAZ020000207">
    <property type="protein sequence ID" value="KAL3800879.1"/>
    <property type="molecule type" value="Genomic_DNA"/>
</dbReference>
<dbReference type="InterPro" id="IPR027417">
    <property type="entry name" value="P-loop_NTPase"/>
</dbReference>
<organism evidence="4 5">
    <name type="scientific">Stephanodiscus triporus</name>
    <dbReference type="NCBI Taxonomy" id="2934178"/>
    <lineage>
        <taxon>Eukaryota</taxon>
        <taxon>Sar</taxon>
        <taxon>Stramenopiles</taxon>
        <taxon>Ochrophyta</taxon>
        <taxon>Bacillariophyta</taxon>
        <taxon>Coscinodiscophyceae</taxon>
        <taxon>Thalassiosirophycidae</taxon>
        <taxon>Stephanodiscales</taxon>
        <taxon>Stephanodiscaceae</taxon>
        <taxon>Stephanodiscus</taxon>
    </lineage>
</organism>
<dbReference type="Gene3D" id="3.40.50.300">
    <property type="entry name" value="P-loop containing nucleotide triphosphate hydrolases"/>
    <property type="match status" value="1"/>
</dbReference>